<dbReference type="AlphaFoldDB" id="A0A068QVZ4"/>
<feature type="signal peptide" evidence="1">
    <location>
        <begin position="1"/>
        <end position="25"/>
    </location>
</feature>
<dbReference type="STRING" id="351671.XDD1_3097"/>
<reference evidence="2 3" key="1">
    <citation type="submission" date="2013-07" db="EMBL/GenBank/DDBJ databases">
        <authorList>
            <person name="Genoscope - CEA"/>
        </authorList>
    </citation>
    <scope>NUCLEOTIDE SEQUENCE [LARGE SCALE GENOMIC DNA]</scope>
    <source>
        <strain evidence="3">FRM16 / DSM 17909</strain>
    </source>
</reference>
<dbReference type="Pfam" id="PF09691">
    <property type="entry name" value="T2SS_PulS_OutS"/>
    <property type="match status" value="1"/>
</dbReference>
<dbReference type="InterPro" id="IPR038432">
    <property type="entry name" value="PulS/OutS-like_sf"/>
</dbReference>
<dbReference type="KEGG" id="xdo:XDD1_3097"/>
<dbReference type="EMBL" id="FO704550">
    <property type="protein sequence ID" value="CDG18796.1"/>
    <property type="molecule type" value="Genomic_DNA"/>
</dbReference>
<dbReference type="InterPro" id="IPR019114">
    <property type="entry name" value="Chap_lipoprot_PulS/OutS-like"/>
</dbReference>
<evidence type="ECO:0000256" key="1">
    <source>
        <dbReference type="SAM" id="SignalP"/>
    </source>
</evidence>
<name>A0A068QVZ4_9GAMM</name>
<evidence type="ECO:0000313" key="3">
    <source>
        <dbReference type="Proteomes" id="UP000032721"/>
    </source>
</evidence>
<protein>
    <submittedName>
        <fullName evidence="2">Uncharacterized protein</fullName>
    </submittedName>
</protein>
<sequence length="118" mass="13620">MEIMQKITLFTYILALLSFAQPAKALSENEAEDLADLTAVYVYLKHDCGYNQIPDLQIKRTIIYFAQRNKWDLSDYNGQLMQELNQLGYNDLKGIDLPHEVKCRSLARNSLSLLSYVK</sequence>
<keyword evidence="1" id="KW-0732">Signal</keyword>
<feature type="chain" id="PRO_5001652254" evidence="1">
    <location>
        <begin position="26"/>
        <end position="118"/>
    </location>
</feature>
<proteinExistence type="predicted"/>
<evidence type="ECO:0000313" key="2">
    <source>
        <dbReference type="EMBL" id="CDG18796.1"/>
    </source>
</evidence>
<gene>
    <name evidence="2" type="ORF">XDD1_3097</name>
</gene>
<dbReference type="HOGENOM" id="CLU_142137_0_0_6"/>
<organism evidence="2 3">
    <name type="scientific">Xenorhabdus doucetiae</name>
    <dbReference type="NCBI Taxonomy" id="351671"/>
    <lineage>
        <taxon>Bacteria</taxon>
        <taxon>Pseudomonadati</taxon>
        <taxon>Pseudomonadota</taxon>
        <taxon>Gammaproteobacteria</taxon>
        <taxon>Enterobacterales</taxon>
        <taxon>Morganellaceae</taxon>
        <taxon>Xenorhabdus</taxon>
    </lineage>
</organism>
<accession>A0A068QVZ4</accession>
<dbReference type="NCBIfam" id="NF037975">
    <property type="entry name" value="pilot_rel_YacC"/>
    <property type="match status" value="1"/>
</dbReference>
<dbReference type="Proteomes" id="UP000032721">
    <property type="component" value="Chromosome"/>
</dbReference>
<dbReference type="Gene3D" id="1.20.58.1630">
    <property type="entry name" value="Chaperone lipoprotein PulS/OutS"/>
    <property type="match status" value="1"/>
</dbReference>